<accession>A0AAV2I9I2</accession>
<dbReference type="InterPro" id="IPR016024">
    <property type="entry name" value="ARM-type_fold"/>
</dbReference>
<dbReference type="InterPro" id="IPR011989">
    <property type="entry name" value="ARM-like"/>
</dbReference>
<dbReference type="InterPro" id="IPR011029">
    <property type="entry name" value="DEATH-like_dom_sf"/>
</dbReference>
<dbReference type="CDD" id="cd01671">
    <property type="entry name" value="CARD"/>
    <property type="match status" value="1"/>
</dbReference>
<proteinExistence type="predicted"/>
<dbReference type="GO" id="GO:0042981">
    <property type="term" value="P:regulation of apoptotic process"/>
    <property type="evidence" value="ECO:0007669"/>
    <property type="project" value="InterPro"/>
</dbReference>
<dbReference type="SUPFAM" id="SSF47986">
    <property type="entry name" value="DEATH domain"/>
    <property type="match status" value="1"/>
</dbReference>
<evidence type="ECO:0000313" key="2">
    <source>
        <dbReference type="EMBL" id="CAL1542929.1"/>
    </source>
</evidence>
<gene>
    <name evidence="2" type="ORF">GSLYS_00016463001</name>
</gene>
<dbReference type="PANTHER" id="PTHR46270:SF2">
    <property type="entry name" value="TIR DOMAIN-CONTAINING PROTEIN"/>
    <property type="match status" value="1"/>
</dbReference>
<evidence type="ECO:0000259" key="1">
    <source>
        <dbReference type="PROSITE" id="PS50209"/>
    </source>
</evidence>
<protein>
    <recommendedName>
        <fullName evidence="1">CARD domain-containing protein</fullName>
    </recommendedName>
</protein>
<dbReference type="Gene3D" id="1.25.10.10">
    <property type="entry name" value="Leucine-rich Repeat Variant"/>
    <property type="match status" value="1"/>
</dbReference>
<dbReference type="EMBL" id="CAXITT010000515">
    <property type="protein sequence ID" value="CAL1542929.1"/>
    <property type="molecule type" value="Genomic_DNA"/>
</dbReference>
<dbReference type="Gene3D" id="1.10.533.10">
    <property type="entry name" value="Death Domain, Fas"/>
    <property type="match status" value="1"/>
</dbReference>
<dbReference type="PROSITE" id="PS50209">
    <property type="entry name" value="CARD"/>
    <property type="match status" value="1"/>
</dbReference>
<sequence length="626" mass="71498">MTETENPLQHRLKKEEFYDFVKACRAKAKSPLHYSNDEWFLKHYLELRGVILPPEIAIYKMNHNFKNSSLMRSRYEIMDDAARYYTVFIKKYATVIDSAFKNCVHQSKGYFDLSVKEVKDILLRLVQELKSERKYIKEAAFAFQCSLIVLYCNIHIELTEKVGKLLVKIKYNDISKIVGEIGKVKRQDAFECNNVYALTMMTVAAIIKYSSISQRFALYLADVGLLATLTVHITEASYMNYLHEQSFSLIVDYALGIVYNIAYHSDSKTKQKFDATKKALINFPKGDNNFRELQIMLSLVYTMDEHELRFLSHESNVVNTVIICMKEALKFKYRRFNGISLCQLADGLTKLTIKSSNISEIVLTEGALSALVKMLHYKNVKENTSAVLCIQALAQDITVRSTLLEFPDLVTALADLRKTTSLQLEMIIDEILKTLRSCTQEDSPDNMVSGAAAEPSLIANTSNQARDLAIRSQSVPAANDDSAVGVKKWENFSLNENHRSTQPFVYCILLDQSTHVTKVVQQEEKFTARGMSESLRPEDEQTIRRHWTLLISEVDATHIIVELISYGVFDVDDKREILGHNSRRKRTETMLQKLLNAGSGPAFARFIDVLELNHKHVVEELKKKSA</sequence>
<dbReference type="Proteomes" id="UP001497497">
    <property type="component" value="Unassembled WGS sequence"/>
</dbReference>
<dbReference type="InterPro" id="IPR001315">
    <property type="entry name" value="CARD"/>
</dbReference>
<evidence type="ECO:0000313" key="3">
    <source>
        <dbReference type="Proteomes" id="UP001497497"/>
    </source>
</evidence>
<dbReference type="SUPFAM" id="SSF48371">
    <property type="entry name" value="ARM repeat"/>
    <property type="match status" value="1"/>
</dbReference>
<comment type="caution">
    <text evidence="2">The sequence shown here is derived from an EMBL/GenBank/DDBJ whole genome shotgun (WGS) entry which is preliminary data.</text>
</comment>
<dbReference type="PANTHER" id="PTHR46270">
    <property type="entry name" value="ARMADILLO-TYPE FOLD-RELATED"/>
    <property type="match status" value="1"/>
</dbReference>
<reference evidence="2 3" key="1">
    <citation type="submission" date="2024-04" db="EMBL/GenBank/DDBJ databases">
        <authorList>
            <consortium name="Genoscope - CEA"/>
            <person name="William W."/>
        </authorList>
    </citation>
    <scope>NUCLEOTIDE SEQUENCE [LARGE SCALE GENOMIC DNA]</scope>
</reference>
<dbReference type="AlphaFoldDB" id="A0AAV2I9I2"/>
<name>A0AAV2I9I2_LYMST</name>
<organism evidence="2 3">
    <name type="scientific">Lymnaea stagnalis</name>
    <name type="common">Great pond snail</name>
    <name type="synonym">Helix stagnalis</name>
    <dbReference type="NCBI Taxonomy" id="6523"/>
    <lineage>
        <taxon>Eukaryota</taxon>
        <taxon>Metazoa</taxon>
        <taxon>Spiralia</taxon>
        <taxon>Lophotrochozoa</taxon>
        <taxon>Mollusca</taxon>
        <taxon>Gastropoda</taxon>
        <taxon>Heterobranchia</taxon>
        <taxon>Euthyneura</taxon>
        <taxon>Panpulmonata</taxon>
        <taxon>Hygrophila</taxon>
        <taxon>Lymnaeoidea</taxon>
        <taxon>Lymnaeidae</taxon>
        <taxon>Lymnaea</taxon>
    </lineage>
</organism>
<keyword evidence="3" id="KW-1185">Reference proteome</keyword>
<feature type="domain" description="CARD" evidence="1">
    <location>
        <begin position="535"/>
        <end position="625"/>
    </location>
</feature>